<evidence type="ECO:0000313" key="1">
    <source>
        <dbReference type="EMBL" id="CAE7271553.1"/>
    </source>
</evidence>
<name>A0A812MMV7_9DINO</name>
<accession>A0A812MMV7</accession>
<organism evidence="1 2">
    <name type="scientific">Symbiodinium natans</name>
    <dbReference type="NCBI Taxonomy" id="878477"/>
    <lineage>
        <taxon>Eukaryota</taxon>
        <taxon>Sar</taxon>
        <taxon>Alveolata</taxon>
        <taxon>Dinophyceae</taxon>
        <taxon>Suessiales</taxon>
        <taxon>Symbiodiniaceae</taxon>
        <taxon>Symbiodinium</taxon>
    </lineage>
</organism>
<dbReference type="Proteomes" id="UP000604046">
    <property type="component" value="Unassembled WGS sequence"/>
</dbReference>
<reference evidence="1" key="1">
    <citation type="submission" date="2021-02" db="EMBL/GenBank/DDBJ databases">
        <authorList>
            <person name="Dougan E. K."/>
            <person name="Rhodes N."/>
            <person name="Thang M."/>
            <person name="Chan C."/>
        </authorList>
    </citation>
    <scope>NUCLEOTIDE SEQUENCE</scope>
</reference>
<protein>
    <submittedName>
        <fullName evidence="1">Uncharacterized protein</fullName>
    </submittedName>
</protein>
<sequence>MCAVIRRLVRKLRPGGAMWVGFLSDPHFAVPFTPEDQELCMQLAAKKDRLVYAYMSEMEIFGVTEAFSSATRSLLLAKPSASERATGDEPWRDIDRDTQRAAAIYGCPEASEASPSPAAEAVAELRTSWLAPSEARSWRTGPSFWLCAQRRLEERGRELRGGLWVVDAFASRLEAQHVRRLLDLPPAPESRRDTWADDLLIPTAVDIVLDDLEARLEEDLGLPRAHSNPWHLLRYGAGFAGRYLAADCQAEASDEEQHVTVLLFASPCWSELSPCVPSDSGADLPDGAAFFPKLGLRVRLPEGGLLAYSRNDGCHLLAALAAEAPEQVSSQAQVVVMRTPRLAVRLLA</sequence>
<dbReference type="EMBL" id="CAJNDS010001668">
    <property type="protein sequence ID" value="CAE7271553.1"/>
    <property type="molecule type" value="Genomic_DNA"/>
</dbReference>
<dbReference type="AlphaFoldDB" id="A0A812MMV7"/>
<proteinExistence type="predicted"/>
<comment type="caution">
    <text evidence="1">The sequence shown here is derived from an EMBL/GenBank/DDBJ whole genome shotgun (WGS) entry which is preliminary data.</text>
</comment>
<keyword evidence="2" id="KW-1185">Reference proteome</keyword>
<evidence type="ECO:0000313" key="2">
    <source>
        <dbReference type="Proteomes" id="UP000604046"/>
    </source>
</evidence>
<gene>
    <name evidence="1" type="ORF">SNAT2548_LOCUS14411</name>
</gene>